<evidence type="ECO:0000256" key="8">
    <source>
        <dbReference type="ARBA" id="ARBA00022741"/>
    </source>
</evidence>
<dbReference type="InterPro" id="IPR023465">
    <property type="entry name" value="Riboflavin_kinase_dom_sf"/>
</dbReference>
<dbReference type="GO" id="GO:0009231">
    <property type="term" value="P:riboflavin biosynthetic process"/>
    <property type="evidence" value="ECO:0007669"/>
    <property type="project" value="InterPro"/>
</dbReference>
<dbReference type="EC" id="2.7.7.2" evidence="15"/>
<dbReference type="EMBL" id="JACCBI010000001">
    <property type="protein sequence ID" value="NYD65786.1"/>
    <property type="molecule type" value="Genomic_DNA"/>
</dbReference>
<feature type="domain" description="Riboflavin kinase" evidence="16">
    <location>
        <begin position="184"/>
        <end position="309"/>
    </location>
</feature>
<evidence type="ECO:0000256" key="1">
    <source>
        <dbReference type="ARBA" id="ARBA00002121"/>
    </source>
</evidence>
<gene>
    <name evidence="17" type="ORF">BJ972_000305</name>
    <name evidence="18" type="ORF">ESP50_10195</name>
</gene>
<dbReference type="GO" id="GO:0005524">
    <property type="term" value="F:ATP binding"/>
    <property type="evidence" value="ECO:0007669"/>
    <property type="project" value="UniProtKB-UniRule"/>
</dbReference>
<dbReference type="Gene3D" id="3.40.50.620">
    <property type="entry name" value="HUPs"/>
    <property type="match status" value="1"/>
</dbReference>
<dbReference type="InterPro" id="IPR015864">
    <property type="entry name" value="FAD_synthase"/>
</dbReference>
<comment type="pathway">
    <text evidence="2 15">Cofactor biosynthesis; FAD biosynthesis; FAD from FMN: step 1/1.</text>
</comment>
<evidence type="ECO:0000313" key="20">
    <source>
        <dbReference type="Proteomes" id="UP000581087"/>
    </source>
</evidence>
<evidence type="ECO:0000256" key="10">
    <source>
        <dbReference type="ARBA" id="ARBA00022827"/>
    </source>
</evidence>
<dbReference type="FunFam" id="2.40.30.30:FF:000003">
    <property type="entry name" value="Riboflavin biosynthesis protein"/>
    <property type="match status" value="1"/>
</dbReference>
<evidence type="ECO:0000256" key="14">
    <source>
        <dbReference type="ARBA" id="ARBA00049494"/>
    </source>
</evidence>
<dbReference type="InterPro" id="IPR014729">
    <property type="entry name" value="Rossmann-like_a/b/a_fold"/>
</dbReference>
<dbReference type="Proteomes" id="UP000292686">
    <property type="component" value="Unassembled WGS sequence"/>
</dbReference>
<dbReference type="Proteomes" id="UP000581087">
    <property type="component" value="Unassembled WGS sequence"/>
</dbReference>
<dbReference type="Pfam" id="PF06574">
    <property type="entry name" value="FAD_syn"/>
    <property type="match status" value="1"/>
</dbReference>
<keyword evidence="7 15" id="KW-0548">Nucleotidyltransferase</keyword>
<reference evidence="17 20" key="2">
    <citation type="submission" date="2020-07" db="EMBL/GenBank/DDBJ databases">
        <title>Sequencing the genomes of 1000 actinobacteria strains.</title>
        <authorList>
            <person name="Klenk H.-P."/>
        </authorList>
    </citation>
    <scope>NUCLEOTIDE SEQUENCE [LARGE SCALE GENOMIC DNA]</scope>
    <source>
        <strain evidence="17 20">DSM 23870</strain>
    </source>
</reference>
<dbReference type="Pfam" id="PF01687">
    <property type="entry name" value="Flavokinase"/>
    <property type="match status" value="1"/>
</dbReference>
<dbReference type="NCBIfam" id="TIGR00083">
    <property type="entry name" value="ribF"/>
    <property type="match status" value="1"/>
</dbReference>
<evidence type="ECO:0000256" key="6">
    <source>
        <dbReference type="ARBA" id="ARBA00022679"/>
    </source>
</evidence>
<name>A0A4Q2M2V7_9MICO</name>
<dbReference type="AlphaFoldDB" id="A0A4Q2M2V7"/>
<evidence type="ECO:0000313" key="17">
    <source>
        <dbReference type="EMBL" id="NYD65786.1"/>
    </source>
</evidence>
<dbReference type="PIRSF" id="PIRSF004491">
    <property type="entry name" value="FAD_Synth"/>
    <property type="match status" value="1"/>
</dbReference>
<dbReference type="GO" id="GO:0003919">
    <property type="term" value="F:FMN adenylyltransferase activity"/>
    <property type="evidence" value="ECO:0007669"/>
    <property type="project" value="UniProtKB-UniRule"/>
</dbReference>
<evidence type="ECO:0000256" key="3">
    <source>
        <dbReference type="ARBA" id="ARBA00005201"/>
    </source>
</evidence>
<dbReference type="RefSeq" id="WP_129174788.1">
    <property type="nucleotide sequence ID" value="NZ_JACCBI010000001.1"/>
</dbReference>
<comment type="catalytic activity">
    <reaction evidence="13 15">
        <text>riboflavin + ATP = FMN + ADP + H(+)</text>
        <dbReference type="Rhea" id="RHEA:14357"/>
        <dbReference type="ChEBI" id="CHEBI:15378"/>
        <dbReference type="ChEBI" id="CHEBI:30616"/>
        <dbReference type="ChEBI" id="CHEBI:57986"/>
        <dbReference type="ChEBI" id="CHEBI:58210"/>
        <dbReference type="ChEBI" id="CHEBI:456216"/>
        <dbReference type="EC" id="2.7.1.26"/>
    </reaction>
</comment>
<keyword evidence="5 15" id="KW-0288">FMN</keyword>
<comment type="pathway">
    <text evidence="3 15">Cofactor biosynthesis; FMN biosynthesis; FMN from riboflavin (ATP route): step 1/1.</text>
</comment>
<dbReference type="PANTHER" id="PTHR22749:SF6">
    <property type="entry name" value="RIBOFLAVIN KINASE"/>
    <property type="match status" value="1"/>
</dbReference>
<evidence type="ECO:0000256" key="2">
    <source>
        <dbReference type="ARBA" id="ARBA00004726"/>
    </source>
</evidence>
<protein>
    <recommendedName>
        <fullName evidence="15">Riboflavin biosynthesis protein</fullName>
    </recommendedName>
    <domain>
        <recommendedName>
            <fullName evidence="15">Riboflavin kinase</fullName>
            <ecNumber evidence="15">2.7.1.26</ecNumber>
        </recommendedName>
        <alternativeName>
            <fullName evidence="15">Flavokinase</fullName>
        </alternativeName>
    </domain>
    <domain>
        <recommendedName>
            <fullName evidence="15">FMN adenylyltransferase</fullName>
            <ecNumber evidence="15">2.7.7.2</ecNumber>
        </recommendedName>
        <alternativeName>
            <fullName evidence="15">FAD pyrophosphorylase</fullName>
        </alternativeName>
        <alternativeName>
            <fullName evidence="15">FAD synthase</fullName>
        </alternativeName>
    </domain>
</protein>
<dbReference type="PANTHER" id="PTHR22749">
    <property type="entry name" value="RIBOFLAVIN KINASE/FMN ADENYLYLTRANSFERASE"/>
    <property type="match status" value="1"/>
</dbReference>
<dbReference type="OrthoDB" id="9803667at2"/>
<evidence type="ECO:0000256" key="15">
    <source>
        <dbReference type="PIRNR" id="PIRNR004491"/>
    </source>
</evidence>
<keyword evidence="12" id="KW-0511">Multifunctional enzyme</keyword>
<evidence type="ECO:0000313" key="19">
    <source>
        <dbReference type="Proteomes" id="UP000292686"/>
    </source>
</evidence>
<dbReference type="UniPathway" id="UPA00276">
    <property type="reaction ID" value="UER00406"/>
</dbReference>
<dbReference type="Gene3D" id="2.40.30.30">
    <property type="entry name" value="Riboflavin kinase-like"/>
    <property type="match status" value="1"/>
</dbReference>
<organism evidence="18 19">
    <name type="scientific">Agromyces atrinae</name>
    <dbReference type="NCBI Taxonomy" id="592376"/>
    <lineage>
        <taxon>Bacteria</taxon>
        <taxon>Bacillati</taxon>
        <taxon>Actinomycetota</taxon>
        <taxon>Actinomycetes</taxon>
        <taxon>Micrococcales</taxon>
        <taxon>Microbacteriaceae</taxon>
        <taxon>Agromyces</taxon>
    </lineage>
</organism>
<dbReference type="GO" id="GO:0006747">
    <property type="term" value="P:FAD biosynthetic process"/>
    <property type="evidence" value="ECO:0007669"/>
    <property type="project" value="UniProtKB-UniRule"/>
</dbReference>
<dbReference type="InterPro" id="IPR015865">
    <property type="entry name" value="Riboflavin_kinase_bac/euk"/>
</dbReference>
<comment type="caution">
    <text evidence="18">The sequence shown here is derived from an EMBL/GenBank/DDBJ whole genome shotgun (WGS) entry which is preliminary data.</text>
</comment>
<comment type="similarity">
    <text evidence="15">Belongs to the ribF family.</text>
</comment>
<keyword evidence="10 15" id="KW-0274">FAD</keyword>
<evidence type="ECO:0000256" key="5">
    <source>
        <dbReference type="ARBA" id="ARBA00022643"/>
    </source>
</evidence>
<evidence type="ECO:0000256" key="12">
    <source>
        <dbReference type="ARBA" id="ARBA00023268"/>
    </source>
</evidence>
<evidence type="ECO:0000256" key="4">
    <source>
        <dbReference type="ARBA" id="ARBA00022630"/>
    </source>
</evidence>
<evidence type="ECO:0000259" key="16">
    <source>
        <dbReference type="SMART" id="SM00904"/>
    </source>
</evidence>
<dbReference type="InterPro" id="IPR023468">
    <property type="entry name" value="Riboflavin_kinase"/>
</dbReference>
<proteinExistence type="inferred from homology"/>
<evidence type="ECO:0000256" key="11">
    <source>
        <dbReference type="ARBA" id="ARBA00022840"/>
    </source>
</evidence>
<reference evidence="18 19" key="1">
    <citation type="submission" date="2019-01" db="EMBL/GenBank/DDBJ databases">
        <title>Agromyces.</title>
        <authorList>
            <person name="Li J."/>
        </authorList>
    </citation>
    <scope>NUCLEOTIDE SEQUENCE [LARGE SCALE GENOMIC DNA]</scope>
    <source>
        <strain evidence="18 19">DSM 23870</strain>
    </source>
</reference>
<dbReference type="EC" id="2.7.1.26" evidence="15"/>
<evidence type="ECO:0000256" key="7">
    <source>
        <dbReference type="ARBA" id="ARBA00022695"/>
    </source>
</evidence>
<keyword evidence="11 15" id="KW-0067">ATP-binding</keyword>
<keyword evidence="4 15" id="KW-0285">Flavoprotein</keyword>
<dbReference type="SMART" id="SM00904">
    <property type="entry name" value="Flavokinase"/>
    <property type="match status" value="1"/>
</dbReference>
<dbReference type="GO" id="GO:0008531">
    <property type="term" value="F:riboflavin kinase activity"/>
    <property type="evidence" value="ECO:0007669"/>
    <property type="project" value="UniProtKB-UniRule"/>
</dbReference>
<keyword evidence="8 15" id="KW-0547">Nucleotide-binding</keyword>
<keyword evidence="19" id="KW-1185">Reference proteome</keyword>
<keyword evidence="6 15" id="KW-0808">Transferase</keyword>
<dbReference type="CDD" id="cd02064">
    <property type="entry name" value="FAD_synthetase_N"/>
    <property type="match status" value="1"/>
</dbReference>
<dbReference type="FunFam" id="3.40.50.620:FF:000021">
    <property type="entry name" value="Riboflavin biosynthesis protein"/>
    <property type="match status" value="1"/>
</dbReference>
<accession>A0A4Q2M2V7</accession>
<dbReference type="GO" id="GO:0009398">
    <property type="term" value="P:FMN biosynthetic process"/>
    <property type="evidence" value="ECO:0007669"/>
    <property type="project" value="UniProtKB-UniRule"/>
</dbReference>
<dbReference type="UniPathway" id="UPA00277">
    <property type="reaction ID" value="UER00407"/>
</dbReference>
<dbReference type="InterPro" id="IPR002606">
    <property type="entry name" value="Riboflavin_kinase_bac"/>
</dbReference>
<dbReference type="SUPFAM" id="SSF82114">
    <property type="entry name" value="Riboflavin kinase-like"/>
    <property type="match status" value="1"/>
</dbReference>
<sequence length="309" mass="33071">MKLFTGLGDVPADFGPSVVTIGKFDGVHAGHRAVIADLLAIADAESLTSTVVTFDRHPLAFLAPEKCPEQLVSTPQKIELLATTGVDAALVLRFDETLSSIPAEAFVRDILVGRLRAQVVFVGADFRFGSRGAGDVGLLERMGPVLGFEVRVIDDVRPEDGRRVSSTWIRELLEAGDVASAARLLGHTPTVRGVVVHGAARGRELGFPTANLSPSSEGLIPADGVYAGWLVDGDERYPAAVSVGNNPTFEGVPQKQVEAYVLDREIDLYGHEVAIEFVTRIRGMVAFEGIDALIRQMSADVDTVRSLLT</sequence>
<comment type="catalytic activity">
    <reaction evidence="14 15">
        <text>FMN + ATP + H(+) = FAD + diphosphate</text>
        <dbReference type="Rhea" id="RHEA:17237"/>
        <dbReference type="ChEBI" id="CHEBI:15378"/>
        <dbReference type="ChEBI" id="CHEBI:30616"/>
        <dbReference type="ChEBI" id="CHEBI:33019"/>
        <dbReference type="ChEBI" id="CHEBI:57692"/>
        <dbReference type="ChEBI" id="CHEBI:58210"/>
        <dbReference type="EC" id="2.7.7.2"/>
    </reaction>
</comment>
<dbReference type="EMBL" id="SDPM01000005">
    <property type="protein sequence ID" value="RXZ86139.1"/>
    <property type="molecule type" value="Genomic_DNA"/>
</dbReference>
<evidence type="ECO:0000313" key="18">
    <source>
        <dbReference type="EMBL" id="RXZ86139.1"/>
    </source>
</evidence>
<evidence type="ECO:0000256" key="13">
    <source>
        <dbReference type="ARBA" id="ARBA00047880"/>
    </source>
</evidence>
<comment type="function">
    <text evidence="1">Catalyzes the phosphorylation of riboflavin to FMN followed by the adenylation of FMN to FAD.</text>
</comment>
<evidence type="ECO:0000256" key="9">
    <source>
        <dbReference type="ARBA" id="ARBA00022777"/>
    </source>
</evidence>
<keyword evidence="9 15" id="KW-0418">Kinase</keyword>
<dbReference type="NCBIfam" id="NF004160">
    <property type="entry name" value="PRK05627.1-3"/>
    <property type="match status" value="1"/>
</dbReference>
<dbReference type="SUPFAM" id="SSF52374">
    <property type="entry name" value="Nucleotidylyl transferase"/>
    <property type="match status" value="1"/>
</dbReference>